<comment type="caution">
    <text evidence="3">The sequence shown here is derived from an EMBL/GenBank/DDBJ whole genome shotgun (WGS) entry which is preliminary data.</text>
</comment>
<keyword evidence="2" id="KW-0812">Transmembrane</keyword>
<feature type="region of interest" description="Disordered" evidence="1">
    <location>
        <begin position="252"/>
        <end position="292"/>
    </location>
</feature>
<accession>A0A2G8K3W3</accession>
<keyword evidence="2" id="KW-0472">Membrane</keyword>
<reference evidence="3 4" key="1">
    <citation type="journal article" date="2017" name="PLoS Biol.">
        <title>The sea cucumber genome provides insights into morphological evolution and visceral regeneration.</title>
        <authorList>
            <person name="Zhang X."/>
            <person name="Sun L."/>
            <person name="Yuan J."/>
            <person name="Sun Y."/>
            <person name="Gao Y."/>
            <person name="Zhang L."/>
            <person name="Li S."/>
            <person name="Dai H."/>
            <person name="Hamel J.F."/>
            <person name="Liu C."/>
            <person name="Yu Y."/>
            <person name="Liu S."/>
            <person name="Lin W."/>
            <person name="Guo K."/>
            <person name="Jin S."/>
            <person name="Xu P."/>
            <person name="Storey K.B."/>
            <person name="Huan P."/>
            <person name="Zhang T."/>
            <person name="Zhou Y."/>
            <person name="Zhang J."/>
            <person name="Lin C."/>
            <person name="Li X."/>
            <person name="Xing L."/>
            <person name="Huo D."/>
            <person name="Sun M."/>
            <person name="Wang L."/>
            <person name="Mercier A."/>
            <person name="Li F."/>
            <person name="Yang H."/>
            <person name="Xiang J."/>
        </authorList>
    </citation>
    <scope>NUCLEOTIDE SEQUENCE [LARGE SCALE GENOMIC DNA]</scope>
    <source>
        <strain evidence="3">Shaxun</strain>
        <tissue evidence="3">Muscle</tissue>
    </source>
</reference>
<evidence type="ECO:0000256" key="1">
    <source>
        <dbReference type="SAM" id="MobiDB-lite"/>
    </source>
</evidence>
<feature type="transmembrane region" description="Helical" evidence="2">
    <location>
        <begin position="117"/>
        <end position="136"/>
    </location>
</feature>
<dbReference type="OrthoDB" id="10071849at2759"/>
<proteinExistence type="predicted"/>
<feature type="compositionally biased region" description="Polar residues" evidence="1">
    <location>
        <begin position="277"/>
        <end position="292"/>
    </location>
</feature>
<keyword evidence="2" id="KW-1133">Transmembrane helix</keyword>
<evidence type="ECO:0000256" key="2">
    <source>
        <dbReference type="SAM" id="Phobius"/>
    </source>
</evidence>
<organism evidence="3 4">
    <name type="scientific">Stichopus japonicus</name>
    <name type="common">Sea cucumber</name>
    <dbReference type="NCBI Taxonomy" id="307972"/>
    <lineage>
        <taxon>Eukaryota</taxon>
        <taxon>Metazoa</taxon>
        <taxon>Echinodermata</taxon>
        <taxon>Eleutherozoa</taxon>
        <taxon>Echinozoa</taxon>
        <taxon>Holothuroidea</taxon>
        <taxon>Aspidochirotacea</taxon>
        <taxon>Aspidochirotida</taxon>
        <taxon>Stichopodidae</taxon>
        <taxon>Apostichopus</taxon>
    </lineage>
</organism>
<feature type="transmembrane region" description="Helical" evidence="2">
    <location>
        <begin position="83"/>
        <end position="105"/>
    </location>
</feature>
<evidence type="ECO:0000313" key="4">
    <source>
        <dbReference type="Proteomes" id="UP000230750"/>
    </source>
</evidence>
<dbReference type="EMBL" id="MRZV01000918">
    <property type="protein sequence ID" value="PIK42643.1"/>
    <property type="molecule type" value="Genomic_DNA"/>
</dbReference>
<evidence type="ECO:0008006" key="5">
    <source>
        <dbReference type="Google" id="ProtNLM"/>
    </source>
</evidence>
<sequence length="292" mass="31808">MLALRLDSFQCRIYGSDNLPTVRFAPPLANSSLRACDHTVTASMSGALRLRLDQDDWFSCPCMLYWIPTVPQRMLYTDLKVNGCTYSGFVQITIGILSLIFGSVSAAVGCHMTSVRWPLWGGAFFIATGFVGTRVAKRVSQAHFVRHLTSFAGIIALNMLVAVCQAAMDEEAAMDGSKDVKTPKTVRVAIDCVLAFLSSAEIATAIWAGVITFLAIHKMQKQRSMLASQPYPTTYNTMGSTAILSSPYPGAGYLPIDTQPPPKYETLPPRNAPPSYDDSQSQQTYRDGPGTT</sequence>
<keyword evidence="4" id="KW-1185">Reference proteome</keyword>
<evidence type="ECO:0000313" key="3">
    <source>
        <dbReference type="EMBL" id="PIK42643.1"/>
    </source>
</evidence>
<feature type="transmembrane region" description="Helical" evidence="2">
    <location>
        <begin position="188"/>
        <end position="216"/>
    </location>
</feature>
<dbReference type="AlphaFoldDB" id="A0A2G8K3W3"/>
<protein>
    <recommendedName>
        <fullName evidence="5">Transmembrane protein</fullName>
    </recommendedName>
</protein>
<name>A0A2G8K3W3_STIJA</name>
<feature type="transmembrane region" description="Helical" evidence="2">
    <location>
        <begin position="148"/>
        <end position="168"/>
    </location>
</feature>
<gene>
    <name evidence="3" type="ORF">BSL78_20495</name>
</gene>
<dbReference type="Proteomes" id="UP000230750">
    <property type="component" value="Unassembled WGS sequence"/>
</dbReference>